<dbReference type="AlphaFoldDB" id="C0GE48"/>
<evidence type="ECO:0000256" key="9">
    <source>
        <dbReference type="ARBA" id="ARBA00023141"/>
    </source>
</evidence>
<feature type="binding site" evidence="11">
    <location>
        <position position="122"/>
    </location>
    <ligand>
        <name>ATP</name>
        <dbReference type="ChEBI" id="CHEBI:30616"/>
    </ligand>
</feature>
<sequence length="171" mass="18723">MKRISGKNLVLIGFMGTGKTEVGRLLADLLNRRFVDTDRRISEREGMSIPELFAARGEQYFRAAEKEVVAELASQKGLVVSTGGGVVLDGGNVEHLRLSGFVVWLDADVDTLSLRLQGDKTRPLLQSDGLAELYKRREALYREAAHVRVDTAGKAPFVVAREVVALLQGEG</sequence>
<dbReference type="eggNOG" id="COG0703">
    <property type="taxonomic scope" value="Bacteria"/>
</dbReference>
<dbReference type="GO" id="GO:0008652">
    <property type="term" value="P:amino acid biosynthetic process"/>
    <property type="evidence" value="ECO:0007669"/>
    <property type="project" value="UniProtKB-KW"/>
</dbReference>
<feature type="binding site" evidence="11">
    <location>
        <position position="38"/>
    </location>
    <ligand>
        <name>substrate</name>
    </ligand>
</feature>
<gene>
    <name evidence="11" type="primary">aroK</name>
    <name evidence="12" type="ORF">DealDRAFT_0757</name>
</gene>
<reference evidence="12 13" key="1">
    <citation type="submission" date="2009-02" db="EMBL/GenBank/DDBJ databases">
        <title>Sequencing of the draft genome and assembly of Dethiobacter alkaliphilus AHT 1.</title>
        <authorList>
            <consortium name="US DOE Joint Genome Institute (JGI-PGF)"/>
            <person name="Lucas S."/>
            <person name="Copeland A."/>
            <person name="Lapidus A."/>
            <person name="Glavina del Rio T."/>
            <person name="Dalin E."/>
            <person name="Tice H."/>
            <person name="Bruce D."/>
            <person name="Goodwin L."/>
            <person name="Pitluck S."/>
            <person name="Larimer F."/>
            <person name="Land M.L."/>
            <person name="Hauser L."/>
            <person name="Muyzer G."/>
        </authorList>
    </citation>
    <scope>NUCLEOTIDE SEQUENCE [LARGE SCALE GENOMIC DNA]</scope>
    <source>
        <strain evidence="12 13">AHT 1</strain>
    </source>
</reference>
<evidence type="ECO:0000256" key="7">
    <source>
        <dbReference type="ARBA" id="ARBA00022777"/>
    </source>
</evidence>
<comment type="caution">
    <text evidence="12">The sequence shown here is derived from an EMBL/GenBank/DDBJ whole genome shotgun (WGS) entry which is preliminary data.</text>
</comment>
<evidence type="ECO:0000313" key="12">
    <source>
        <dbReference type="EMBL" id="EEG78342.1"/>
    </source>
</evidence>
<keyword evidence="4 11" id="KW-0028">Amino-acid biosynthesis</keyword>
<keyword evidence="8 11" id="KW-0067">ATP-binding</keyword>
<keyword evidence="11" id="KW-0963">Cytoplasm</keyword>
<evidence type="ECO:0000256" key="1">
    <source>
        <dbReference type="ARBA" id="ARBA00004842"/>
    </source>
</evidence>
<dbReference type="InterPro" id="IPR000623">
    <property type="entry name" value="Shikimate_kinase/TSH1"/>
</dbReference>
<dbReference type="PRINTS" id="PR01100">
    <property type="entry name" value="SHIKIMTKNASE"/>
</dbReference>
<dbReference type="RefSeq" id="WP_008515013.1">
    <property type="nucleotide sequence ID" value="NZ_ACJM01000003.1"/>
</dbReference>
<comment type="pathway">
    <text evidence="1 11">Metabolic intermediate biosynthesis; chorismate biosynthesis; chorismate from D-erythrose 4-phosphate and phosphoenolpyruvate: step 5/7.</text>
</comment>
<proteinExistence type="inferred from homology"/>
<dbReference type="Pfam" id="PF01202">
    <property type="entry name" value="SKI"/>
    <property type="match status" value="1"/>
</dbReference>
<dbReference type="PROSITE" id="PS01128">
    <property type="entry name" value="SHIKIMATE_KINASE"/>
    <property type="match status" value="1"/>
</dbReference>
<dbReference type="UniPathway" id="UPA00053">
    <property type="reaction ID" value="UER00088"/>
</dbReference>
<dbReference type="PANTHER" id="PTHR21087:SF16">
    <property type="entry name" value="SHIKIMATE KINASE 1, CHLOROPLASTIC"/>
    <property type="match status" value="1"/>
</dbReference>
<organism evidence="12 13">
    <name type="scientific">Dethiobacter alkaliphilus AHT 1</name>
    <dbReference type="NCBI Taxonomy" id="555088"/>
    <lineage>
        <taxon>Bacteria</taxon>
        <taxon>Bacillati</taxon>
        <taxon>Bacillota</taxon>
        <taxon>Dethiobacteria</taxon>
        <taxon>Dethiobacterales</taxon>
        <taxon>Dethiobacteraceae</taxon>
        <taxon>Dethiobacter</taxon>
    </lineage>
</organism>
<dbReference type="SUPFAM" id="SSF52540">
    <property type="entry name" value="P-loop containing nucleoside triphosphate hydrolases"/>
    <property type="match status" value="1"/>
</dbReference>
<evidence type="ECO:0000256" key="6">
    <source>
        <dbReference type="ARBA" id="ARBA00022741"/>
    </source>
</evidence>
<dbReference type="GO" id="GO:0000287">
    <property type="term" value="F:magnesium ion binding"/>
    <property type="evidence" value="ECO:0007669"/>
    <property type="project" value="UniProtKB-UniRule"/>
</dbReference>
<dbReference type="InterPro" id="IPR027417">
    <property type="entry name" value="P-loop_NTPase"/>
</dbReference>
<dbReference type="CDD" id="cd00464">
    <property type="entry name" value="SK"/>
    <property type="match status" value="1"/>
</dbReference>
<keyword evidence="11" id="KW-0460">Magnesium</keyword>
<evidence type="ECO:0000256" key="2">
    <source>
        <dbReference type="ARBA" id="ARBA00006997"/>
    </source>
</evidence>
<dbReference type="GO" id="GO:0004765">
    <property type="term" value="F:shikimate kinase activity"/>
    <property type="evidence" value="ECO:0007669"/>
    <property type="project" value="UniProtKB-UniRule"/>
</dbReference>
<evidence type="ECO:0000256" key="10">
    <source>
        <dbReference type="ARBA" id="ARBA00048567"/>
    </source>
</evidence>
<name>C0GE48_DETAL</name>
<keyword evidence="9 11" id="KW-0057">Aromatic amino acid biosynthesis</keyword>
<dbReference type="InterPro" id="IPR031322">
    <property type="entry name" value="Shikimate/glucono_kinase"/>
</dbReference>
<dbReference type="HAMAP" id="MF_00109">
    <property type="entry name" value="Shikimate_kinase"/>
    <property type="match status" value="1"/>
</dbReference>
<keyword evidence="7 11" id="KW-0418">Kinase</keyword>
<dbReference type="Proteomes" id="UP000006443">
    <property type="component" value="Unassembled WGS sequence"/>
</dbReference>
<dbReference type="GO" id="GO:0005524">
    <property type="term" value="F:ATP binding"/>
    <property type="evidence" value="ECO:0007669"/>
    <property type="project" value="UniProtKB-UniRule"/>
</dbReference>
<keyword evidence="6 11" id="KW-0547">Nucleotide-binding</keyword>
<feature type="binding site" evidence="11">
    <location>
        <position position="84"/>
    </location>
    <ligand>
        <name>substrate</name>
    </ligand>
</feature>
<feature type="binding site" evidence="11">
    <location>
        <position position="20"/>
    </location>
    <ligand>
        <name>Mg(2+)</name>
        <dbReference type="ChEBI" id="CHEBI:18420"/>
    </ligand>
</feature>
<dbReference type="GO" id="GO:0009423">
    <property type="term" value="P:chorismate biosynthetic process"/>
    <property type="evidence" value="ECO:0007669"/>
    <property type="project" value="UniProtKB-UniRule"/>
</dbReference>
<dbReference type="PANTHER" id="PTHR21087">
    <property type="entry name" value="SHIKIMATE KINASE"/>
    <property type="match status" value="1"/>
</dbReference>
<comment type="caution">
    <text evidence="11">Lacks conserved residue(s) required for the propagation of feature annotation.</text>
</comment>
<evidence type="ECO:0000256" key="3">
    <source>
        <dbReference type="ARBA" id="ARBA00012154"/>
    </source>
</evidence>
<comment type="cofactor">
    <cofactor evidence="11">
        <name>Mg(2+)</name>
        <dbReference type="ChEBI" id="CHEBI:18420"/>
    </cofactor>
    <text evidence="11">Binds 1 Mg(2+) ion per subunit.</text>
</comment>
<evidence type="ECO:0000256" key="4">
    <source>
        <dbReference type="ARBA" id="ARBA00022605"/>
    </source>
</evidence>
<dbReference type="GO" id="GO:0005829">
    <property type="term" value="C:cytosol"/>
    <property type="evidence" value="ECO:0007669"/>
    <property type="project" value="TreeGrafter"/>
</dbReference>
<dbReference type="InterPro" id="IPR023000">
    <property type="entry name" value="Shikimate_kinase_CS"/>
</dbReference>
<dbReference type="STRING" id="555088.DealDRAFT_0757"/>
<dbReference type="EC" id="2.7.1.71" evidence="3 11"/>
<evidence type="ECO:0000256" key="11">
    <source>
        <dbReference type="HAMAP-Rule" id="MF_00109"/>
    </source>
</evidence>
<comment type="subunit">
    <text evidence="11">Monomer.</text>
</comment>
<protein>
    <recommendedName>
        <fullName evidence="3 11">Shikimate kinase</fullName>
        <shortName evidence="11">SK</shortName>
        <ecNumber evidence="3 11">2.7.1.71</ecNumber>
    </recommendedName>
</protein>
<feature type="binding site" evidence="11">
    <location>
        <position position="137"/>
    </location>
    <ligand>
        <name>substrate</name>
    </ligand>
</feature>
<evidence type="ECO:0000256" key="5">
    <source>
        <dbReference type="ARBA" id="ARBA00022679"/>
    </source>
</evidence>
<evidence type="ECO:0000313" key="13">
    <source>
        <dbReference type="Proteomes" id="UP000006443"/>
    </source>
</evidence>
<dbReference type="GO" id="GO:0009073">
    <property type="term" value="P:aromatic amino acid family biosynthetic process"/>
    <property type="evidence" value="ECO:0007669"/>
    <property type="project" value="UniProtKB-KW"/>
</dbReference>
<dbReference type="EMBL" id="ACJM01000003">
    <property type="protein sequence ID" value="EEG78342.1"/>
    <property type="molecule type" value="Genomic_DNA"/>
</dbReference>
<keyword evidence="11" id="KW-0479">Metal-binding</keyword>
<keyword evidence="5 11" id="KW-0808">Transferase</keyword>
<dbReference type="Gene3D" id="3.40.50.300">
    <property type="entry name" value="P-loop containing nucleotide triphosphate hydrolases"/>
    <property type="match status" value="1"/>
</dbReference>
<feature type="binding site" evidence="11">
    <location>
        <begin position="16"/>
        <end position="21"/>
    </location>
    <ligand>
        <name>ATP</name>
        <dbReference type="ChEBI" id="CHEBI:30616"/>
    </ligand>
</feature>
<comment type="catalytic activity">
    <reaction evidence="10 11">
        <text>shikimate + ATP = 3-phosphoshikimate + ADP + H(+)</text>
        <dbReference type="Rhea" id="RHEA:13121"/>
        <dbReference type="ChEBI" id="CHEBI:15378"/>
        <dbReference type="ChEBI" id="CHEBI:30616"/>
        <dbReference type="ChEBI" id="CHEBI:36208"/>
        <dbReference type="ChEBI" id="CHEBI:145989"/>
        <dbReference type="ChEBI" id="CHEBI:456216"/>
        <dbReference type="EC" id="2.7.1.71"/>
    </reaction>
</comment>
<feature type="binding site" evidence="11">
    <location>
        <position position="62"/>
    </location>
    <ligand>
        <name>substrate</name>
    </ligand>
</feature>
<evidence type="ECO:0000256" key="8">
    <source>
        <dbReference type="ARBA" id="ARBA00022840"/>
    </source>
</evidence>
<comment type="similarity">
    <text evidence="2 11">Belongs to the shikimate kinase family.</text>
</comment>
<accession>C0GE48</accession>
<comment type="subcellular location">
    <subcellularLocation>
        <location evidence="11">Cytoplasm</location>
    </subcellularLocation>
</comment>
<comment type="function">
    <text evidence="11">Catalyzes the specific phosphorylation of the 3-hydroxyl group of shikimic acid using ATP as a cosubstrate.</text>
</comment>
<keyword evidence="13" id="KW-1185">Reference proteome</keyword>